<dbReference type="EMBL" id="AWWV01007827">
    <property type="protein sequence ID" value="OMO94518.1"/>
    <property type="molecule type" value="Genomic_DNA"/>
</dbReference>
<dbReference type="OMA" id="FITAMIF"/>
<evidence type="ECO:0000313" key="2">
    <source>
        <dbReference type="Proteomes" id="UP000188268"/>
    </source>
</evidence>
<dbReference type="Gramene" id="OMO94518">
    <property type="protein sequence ID" value="OMO94518"/>
    <property type="gene ID" value="CCACVL1_05948"/>
</dbReference>
<evidence type="ECO:0000313" key="1">
    <source>
        <dbReference type="EMBL" id="OMO94518.1"/>
    </source>
</evidence>
<reference evidence="1 2" key="1">
    <citation type="submission" date="2013-09" db="EMBL/GenBank/DDBJ databases">
        <title>Corchorus capsularis genome sequencing.</title>
        <authorList>
            <person name="Alam M."/>
            <person name="Haque M.S."/>
            <person name="Islam M.S."/>
            <person name="Emdad E.M."/>
            <person name="Islam M.M."/>
            <person name="Ahmed B."/>
            <person name="Halim A."/>
            <person name="Hossen Q.M.M."/>
            <person name="Hossain M.Z."/>
            <person name="Ahmed R."/>
            <person name="Khan M.M."/>
            <person name="Islam R."/>
            <person name="Rashid M.M."/>
            <person name="Khan S.A."/>
            <person name="Rahman M.S."/>
            <person name="Alam M."/>
        </authorList>
    </citation>
    <scope>NUCLEOTIDE SEQUENCE [LARGE SCALE GENOMIC DNA]</scope>
    <source>
        <strain evidence="2">cv. CVL-1</strain>
        <tissue evidence="1">Whole seedling</tissue>
    </source>
</reference>
<proteinExistence type="predicted"/>
<dbReference type="Proteomes" id="UP000188268">
    <property type="component" value="Unassembled WGS sequence"/>
</dbReference>
<gene>
    <name evidence="1" type="ORF">CCACVL1_05948</name>
</gene>
<dbReference type="OrthoDB" id="994133at2759"/>
<protein>
    <submittedName>
        <fullName evidence="1">Uncharacterized protein</fullName>
    </submittedName>
</protein>
<sequence length="127" mass="13895">MGGLNKLCCGFIIYAMFISQAFYVRARILDGFFKLPVSSDKVFKTEPGLNLVVPQRNFQVRPPAAGYMSANVDQPSKLEDSRKNVGKVILRKAAKQGSGYRPLVLNLLPKGTLPPSGPSKRSNSLPN</sequence>
<comment type="caution">
    <text evidence="1">The sequence shown here is derived from an EMBL/GenBank/DDBJ whole genome shotgun (WGS) entry which is preliminary data.</text>
</comment>
<dbReference type="AlphaFoldDB" id="A0A1R3JI12"/>
<accession>A0A1R3JI12</accession>
<name>A0A1R3JI12_COCAP</name>
<keyword evidence="2" id="KW-1185">Reference proteome</keyword>
<organism evidence="1 2">
    <name type="scientific">Corchorus capsularis</name>
    <name type="common">Jute</name>
    <dbReference type="NCBI Taxonomy" id="210143"/>
    <lineage>
        <taxon>Eukaryota</taxon>
        <taxon>Viridiplantae</taxon>
        <taxon>Streptophyta</taxon>
        <taxon>Embryophyta</taxon>
        <taxon>Tracheophyta</taxon>
        <taxon>Spermatophyta</taxon>
        <taxon>Magnoliopsida</taxon>
        <taxon>eudicotyledons</taxon>
        <taxon>Gunneridae</taxon>
        <taxon>Pentapetalae</taxon>
        <taxon>rosids</taxon>
        <taxon>malvids</taxon>
        <taxon>Malvales</taxon>
        <taxon>Malvaceae</taxon>
        <taxon>Grewioideae</taxon>
        <taxon>Apeibeae</taxon>
        <taxon>Corchorus</taxon>
    </lineage>
</organism>